<evidence type="ECO:0000256" key="2">
    <source>
        <dbReference type="SAM" id="Phobius"/>
    </source>
</evidence>
<dbReference type="Proteomes" id="UP000324800">
    <property type="component" value="Unassembled WGS sequence"/>
</dbReference>
<dbReference type="GO" id="GO:0008234">
    <property type="term" value="F:cysteine-type peptidase activity"/>
    <property type="evidence" value="ECO:0007669"/>
    <property type="project" value="InterPro"/>
</dbReference>
<dbReference type="Pfam" id="PF00112">
    <property type="entry name" value="Peptidase_C1"/>
    <property type="match status" value="1"/>
</dbReference>
<comment type="caution">
    <text evidence="4">The sequence shown here is derived from an EMBL/GenBank/DDBJ whole genome shotgun (WGS) entry which is preliminary data.</text>
</comment>
<feature type="non-terminal residue" evidence="4">
    <location>
        <position position="1"/>
    </location>
</feature>
<dbReference type="InterPro" id="IPR000668">
    <property type="entry name" value="Peptidase_C1A_C"/>
</dbReference>
<dbReference type="PANTHER" id="PTHR12411">
    <property type="entry name" value="CYSTEINE PROTEASE FAMILY C1-RELATED"/>
    <property type="match status" value="1"/>
</dbReference>
<dbReference type="InterPro" id="IPR013128">
    <property type="entry name" value="Peptidase_C1A"/>
</dbReference>
<organism evidence="4 5">
    <name type="scientific">Streblomastix strix</name>
    <dbReference type="NCBI Taxonomy" id="222440"/>
    <lineage>
        <taxon>Eukaryota</taxon>
        <taxon>Metamonada</taxon>
        <taxon>Preaxostyla</taxon>
        <taxon>Oxymonadida</taxon>
        <taxon>Streblomastigidae</taxon>
        <taxon>Streblomastix</taxon>
    </lineage>
</organism>
<proteinExistence type="inferred from homology"/>
<dbReference type="SMART" id="SM00645">
    <property type="entry name" value="Pept_C1"/>
    <property type="match status" value="1"/>
</dbReference>
<evidence type="ECO:0000259" key="3">
    <source>
        <dbReference type="SMART" id="SM00645"/>
    </source>
</evidence>
<dbReference type="InterPro" id="IPR000169">
    <property type="entry name" value="Pept_cys_AS"/>
</dbReference>
<keyword evidence="2" id="KW-0472">Membrane</keyword>
<comment type="similarity">
    <text evidence="1">Belongs to the peptidase C1 family.</text>
</comment>
<evidence type="ECO:0000256" key="1">
    <source>
        <dbReference type="ARBA" id="ARBA00008455"/>
    </source>
</evidence>
<dbReference type="OrthoDB" id="3789175at2759"/>
<evidence type="ECO:0000313" key="4">
    <source>
        <dbReference type="EMBL" id="KAA6358386.1"/>
    </source>
</evidence>
<sequence>QPVPSDPRQIAQFPDSLDWSNQNSFDFTDPVYNQGQCGSCYAFGALGMLETRFSIQMNKTVDNSLSVQDVVSCSHYTQGCDGGYGTQVAQWVRDDGVVTVNVSFAKNNVSIQKEELTMLKNIHYAGGFYGNCSEEAMIRELYQGIFDYEYTDIQPSDHLVLLVGYGIYEERNPTTGEKITTPFWKLKNSWGQSWGENGFMRIVRGKNLLNIESEAEVAYPYIIPGLYWPDEQSPKDQKKQKAMVAAIISLALVSFVLMMCIIVLGFIAFMKRKSVDGGYAVVRGSGFEFAGGKIQNQ</sequence>
<dbReference type="PROSITE" id="PS00139">
    <property type="entry name" value="THIOL_PROTEASE_CYS"/>
    <property type="match status" value="1"/>
</dbReference>
<feature type="domain" description="Peptidase C1A papain C-terminal" evidence="3">
    <location>
        <begin position="13"/>
        <end position="219"/>
    </location>
</feature>
<dbReference type="AlphaFoldDB" id="A0A5J4TIX3"/>
<dbReference type="PRINTS" id="PR00705">
    <property type="entry name" value="PAPAIN"/>
</dbReference>
<dbReference type="Gene3D" id="3.90.70.10">
    <property type="entry name" value="Cysteine proteinases"/>
    <property type="match status" value="1"/>
</dbReference>
<accession>A0A5J4TIX3</accession>
<feature type="transmembrane region" description="Helical" evidence="2">
    <location>
        <begin position="242"/>
        <end position="269"/>
    </location>
</feature>
<evidence type="ECO:0000313" key="5">
    <source>
        <dbReference type="Proteomes" id="UP000324800"/>
    </source>
</evidence>
<name>A0A5J4TIX3_9EUKA</name>
<dbReference type="GO" id="GO:0006508">
    <property type="term" value="P:proteolysis"/>
    <property type="evidence" value="ECO:0007669"/>
    <property type="project" value="InterPro"/>
</dbReference>
<keyword evidence="2" id="KW-0812">Transmembrane</keyword>
<dbReference type="SUPFAM" id="SSF54001">
    <property type="entry name" value="Cysteine proteinases"/>
    <property type="match status" value="1"/>
</dbReference>
<reference evidence="4 5" key="1">
    <citation type="submission" date="2019-03" db="EMBL/GenBank/DDBJ databases">
        <title>Single cell metagenomics reveals metabolic interactions within the superorganism composed of flagellate Streblomastix strix and complex community of Bacteroidetes bacteria on its surface.</title>
        <authorList>
            <person name="Treitli S.C."/>
            <person name="Kolisko M."/>
            <person name="Husnik F."/>
            <person name="Keeling P."/>
            <person name="Hampl V."/>
        </authorList>
    </citation>
    <scope>NUCLEOTIDE SEQUENCE [LARGE SCALE GENOMIC DNA]</scope>
    <source>
        <strain evidence="4">ST1C</strain>
    </source>
</reference>
<protein>
    <submittedName>
        <fullName evidence="4">Putative dipeptidyl peptidase 1</fullName>
    </submittedName>
</protein>
<gene>
    <name evidence="4" type="ORF">EZS28_046087</name>
</gene>
<dbReference type="EMBL" id="SNRW01029929">
    <property type="protein sequence ID" value="KAA6358386.1"/>
    <property type="molecule type" value="Genomic_DNA"/>
</dbReference>
<dbReference type="InterPro" id="IPR038765">
    <property type="entry name" value="Papain-like_cys_pep_sf"/>
</dbReference>
<keyword evidence="2" id="KW-1133">Transmembrane helix</keyword>